<evidence type="ECO:0008006" key="4">
    <source>
        <dbReference type="Google" id="ProtNLM"/>
    </source>
</evidence>
<feature type="transmembrane region" description="Helical" evidence="1">
    <location>
        <begin position="66"/>
        <end position="86"/>
    </location>
</feature>
<dbReference type="RefSeq" id="WP_339598786.1">
    <property type="nucleotide sequence ID" value="NZ_JBBHLC010000013.1"/>
</dbReference>
<feature type="transmembrane region" description="Helical" evidence="1">
    <location>
        <begin position="34"/>
        <end position="54"/>
    </location>
</feature>
<reference evidence="2 3" key="1">
    <citation type="submission" date="2024-02" db="EMBL/GenBank/DDBJ databases">
        <title>Identification of pathogenicity and growth-promoting function of Pseudomonas putida variant.</title>
        <authorList>
            <person name="Sun J."/>
        </authorList>
    </citation>
    <scope>NUCLEOTIDE SEQUENCE [LARGE SCALE GENOMIC DNA]</scope>
    <source>
        <strain evidence="2 3">A03</strain>
    </source>
</reference>
<proteinExistence type="predicted"/>
<feature type="transmembrane region" description="Helical" evidence="1">
    <location>
        <begin position="236"/>
        <end position="260"/>
    </location>
</feature>
<name>A0ABU8QQV7_9PSED</name>
<feature type="transmembrane region" description="Helical" evidence="1">
    <location>
        <begin position="184"/>
        <end position="206"/>
    </location>
</feature>
<keyword evidence="1" id="KW-0472">Membrane</keyword>
<evidence type="ECO:0000256" key="1">
    <source>
        <dbReference type="SAM" id="Phobius"/>
    </source>
</evidence>
<sequence length="293" mass="31649">MDRIKGFFRALSAGVREASLCFALGLRESLAPRLLLPSAGWCLLVSCICGYLFYVNFAAICEFCGWLSVFASLGVANFAVLAPASVSPTTGMGVDPLAFFNLGVGLLQLALYIAAFFTAMMVMLFLGLLLIGLRLVIHLGFFQKVRACVQQRYPGVAADCRATSRTPWREARYGPARWLGLSRWTLASLLIPLYNGALIILSLPFVHMRLLLTPAIGGCADAREQLAIAKAARVRILFLGLFNMLLACVPVLNLLLPATLSASACHLYMRALAEQRSVEAREVVVSTGGQASA</sequence>
<gene>
    <name evidence="2" type="ORF">V7S98_07365</name>
</gene>
<accession>A0ABU8QQV7</accession>
<evidence type="ECO:0000313" key="3">
    <source>
        <dbReference type="Proteomes" id="UP001380290"/>
    </source>
</evidence>
<dbReference type="EMBL" id="JBBHLC010000013">
    <property type="protein sequence ID" value="MEJ5863047.1"/>
    <property type="molecule type" value="Genomic_DNA"/>
</dbReference>
<keyword evidence="3" id="KW-1185">Reference proteome</keyword>
<organism evidence="2 3">
    <name type="scientific">Pseudomonas farsensis</name>
    <dbReference type="NCBI Taxonomy" id="2745492"/>
    <lineage>
        <taxon>Bacteria</taxon>
        <taxon>Pseudomonadati</taxon>
        <taxon>Pseudomonadota</taxon>
        <taxon>Gammaproteobacteria</taxon>
        <taxon>Pseudomonadales</taxon>
        <taxon>Pseudomonadaceae</taxon>
        <taxon>Pseudomonas</taxon>
    </lineage>
</organism>
<feature type="transmembrane region" description="Helical" evidence="1">
    <location>
        <begin position="106"/>
        <end position="137"/>
    </location>
</feature>
<comment type="caution">
    <text evidence="2">The sequence shown here is derived from an EMBL/GenBank/DDBJ whole genome shotgun (WGS) entry which is preliminary data.</text>
</comment>
<evidence type="ECO:0000313" key="2">
    <source>
        <dbReference type="EMBL" id="MEJ5863047.1"/>
    </source>
</evidence>
<keyword evidence="1" id="KW-0812">Transmembrane</keyword>
<keyword evidence="1" id="KW-1133">Transmembrane helix</keyword>
<dbReference type="Proteomes" id="UP001380290">
    <property type="component" value="Unassembled WGS sequence"/>
</dbReference>
<protein>
    <recommendedName>
        <fullName evidence="4">Etoposide-induced protein 2.4 (EI24)</fullName>
    </recommendedName>
</protein>